<feature type="signal peptide" evidence="1">
    <location>
        <begin position="1"/>
        <end position="21"/>
    </location>
</feature>
<dbReference type="eggNOG" id="ENOG502RG5A">
    <property type="taxonomic scope" value="Eukaryota"/>
</dbReference>
<dbReference type="Gene3D" id="3.20.20.80">
    <property type="entry name" value="Glycosidases"/>
    <property type="match status" value="1"/>
</dbReference>
<reference evidence="2 3" key="1">
    <citation type="journal article" date="2010" name="Science">
        <title>Genome expansion and gene loss in powdery mildew fungi reveal tradeoffs in extreme parasitism.</title>
        <authorList>
            <person name="Spanu P.D."/>
            <person name="Abbott J.C."/>
            <person name="Amselem J."/>
            <person name="Burgis T.A."/>
            <person name="Soanes D.M."/>
            <person name="Stueber K."/>
            <person name="Ver Loren van Themaat E."/>
            <person name="Brown J.K.M."/>
            <person name="Butcher S.A."/>
            <person name="Gurr S.J."/>
            <person name="Lebrun M.-H."/>
            <person name="Ridout C.J."/>
            <person name="Schulze-Lefert P."/>
            <person name="Talbot N.J."/>
            <person name="Ahmadinejad N."/>
            <person name="Ametz C."/>
            <person name="Barton G.R."/>
            <person name="Benjdia M."/>
            <person name="Bidzinski P."/>
            <person name="Bindschedler L.V."/>
            <person name="Both M."/>
            <person name="Brewer M.T."/>
            <person name="Cadle-Davidson L."/>
            <person name="Cadle-Davidson M.M."/>
            <person name="Collemare J."/>
            <person name="Cramer R."/>
            <person name="Frenkel O."/>
            <person name="Godfrey D."/>
            <person name="Harriman J."/>
            <person name="Hoede C."/>
            <person name="King B.C."/>
            <person name="Klages S."/>
            <person name="Kleemann J."/>
            <person name="Knoll D."/>
            <person name="Koti P.S."/>
            <person name="Kreplak J."/>
            <person name="Lopez-Ruiz F.J."/>
            <person name="Lu X."/>
            <person name="Maekawa T."/>
            <person name="Mahanil S."/>
            <person name="Micali C."/>
            <person name="Milgroom M.G."/>
            <person name="Montana G."/>
            <person name="Noir S."/>
            <person name="O'Connell R.J."/>
            <person name="Oberhaensli S."/>
            <person name="Parlange F."/>
            <person name="Pedersen C."/>
            <person name="Quesneville H."/>
            <person name="Reinhardt R."/>
            <person name="Rott M."/>
            <person name="Sacristan S."/>
            <person name="Schmidt S.M."/>
            <person name="Schoen M."/>
            <person name="Skamnioti P."/>
            <person name="Sommer H."/>
            <person name="Stephens A."/>
            <person name="Takahara H."/>
            <person name="Thordal-Christensen H."/>
            <person name="Vigouroux M."/>
            <person name="Wessling R."/>
            <person name="Wicker T."/>
            <person name="Panstruga R."/>
        </authorList>
    </citation>
    <scope>NUCLEOTIDE SEQUENCE [LARGE SCALE GENOMIC DNA]</scope>
    <source>
        <strain evidence="2">DH14</strain>
    </source>
</reference>
<dbReference type="EMBL" id="CAUH01005344">
    <property type="protein sequence ID" value="CCU81692.1"/>
    <property type="molecule type" value="Genomic_DNA"/>
</dbReference>
<accession>N1JHH6</accession>
<evidence type="ECO:0008006" key="4">
    <source>
        <dbReference type="Google" id="ProtNLM"/>
    </source>
</evidence>
<proteinExistence type="predicted"/>
<protein>
    <recommendedName>
        <fullName evidence="4">Glycoside hydrolase subgroup catalytic core</fullName>
    </recommendedName>
</protein>
<dbReference type="OrthoDB" id="2338662at2759"/>
<dbReference type="HOGENOM" id="CLU_022442_0_0_1"/>
<dbReference type="STRING" id="546991.N1JHH6"/>
<comment type="caution">
    <text evidence="2">The sequence shown here is derived from an EMBL/GenBank/DDBJ whole genome shotgun (WGS) entry which is preliminary data.</text>
</comment>
<feature type="chain" id="PRO_5004107557" description="Glycoside hydrolase subgroup catalytic core" evidence="1">
    <location>
        <begin position="22"/>
        <end position="582"/>
    </location>
</feature>
<keyword evidence="1" id="KW-0732">Signal</keyword>
<name>N1JHH6_BLUG1</name>
<dbReference type="AlphaFoldDB" id="N1JHH6"/>
<evidence type="ECO:0000313" key="2">
    <source>
        <dbReference type="EMBL" id="CCU81692.1"/>
    </source>
</evidence>
<organism evidence="2 3">
    <name type="scientific">Blumeria graminis f. sp. hordei (strain DH14)</name>
    <name type="common">Barley powdery mildew</name>
    <name type="synonym">Oidium monilioides f. sp. hordei</name>
    <dbReference type="NCBI Taxonomy" id="546991"/>
    <lineage>
        <taxon>Eukaryota</taxon>
        <taxon>Fungi</taxon>
        <taxon>Dikarya</taxon>
        <taxon>Ascomycota</taxon>
        <taxon>Pezizomycotina</taxon>
        <taxon>Leotiomycetes</taxon>
        <taxon>Erysiphales</taxon>
        <taxon>Erysiphaceae</taxon>
        <taxon>Blumeria</taxon>
        <taxon>Blumeria hordei</taxon>
    </lineage>
</organism>
<gene>
    <name evidence="2" type="ORF">BGHDH14_bgh02452</name>
</gene>
<sequence length="582" mass="65521">MRPLKHFYLFFLLKTAQDVQGETSTWCGKAYQNEYVKISTCQNITNDFCRNAAIPPSGQFKFPEAKPTKSLYLDVKPRYTIFLDSDPTIELLVDASFSNLFGTPLPDNATSFETLSIDLQCPEMNMTLSQIMLTVGKAINKISLSTGFLPARLQPYLITVIGYPPNSEQLYNTSTAVYVLPSRKTGSAVKIDNLYGGSYVQNSANNYTGWYPIYPNGMFADGSVTIPSSVDYSYLETYAKLGFNTINIVPDGATPEQTYDPVVLTKYWDKLDQLNMFNIYNLQFAYQNSSRIDAQVNMWKDRSSLYSYHLADEPDGWHHPTENAQKSYEQIKKLDPYHPIQMVINCQNFYYSEYTRGADIVIEDAYPIGIDPTHSIKWNTPCNSTYGDCGCDNCFGSLSDVSDRLDILQSYQSNLEHAGNKPMWPTIQLFEKQDYWSRQPSIGEALSMMMLAINHNAKGLTYWLYTNPNDPVTVEAATLGTLFQKPSMLKFLFQTTPVQKLSVTGHQALDSTAWIVESQMLVGIVSTSYHDTDDTVTITLPLPAKEISIQAYGNPGFKLNGNQLQKTGMKSLEINVLILNLS</sequence>
<evidence type="ECO:0000313" key="3">
    <source>
        <dbReference type="Proteomes" id="UP000015441"/>
    </source>
</evidence>
<dbReference type="InParanoid" id="N1JHH6"/>
<keyword evidence="3" id="KW-1185">Reference proteome</keyword>
<evidence type="ECO:0000256" key="1">
    <source>
        <dbReference type="SAM" id="SignalP"/>
    </source>
</evidence>
<dbReference type="Proteomes" id="UP000015441">
    <property type="component" value="Unassembled WGS sequence"/>
</dbReference>